<evidence type="ECO:0000313" key="14">
    <source>
        <dbReference type="EMBL" id="MFH0252847.1"/>
    </source>
</evidence>
<dbReference type="Proteomes" id="UP001607157">
    <property type="component" value="Unassembled WGS sequence"/>
</dbReference>
<organism evidence="14 15">
    <name type="scientific">Roseovarius aquimarinus</name>
    <dbReference type="NCBI Taxonomy" id="1229156"/>
    <lineage>
        <taxon>Bacteria</taxon>
        <taxon>Pseudomonadati</taxon>
        <taxon>Pseudomonadota</taxon>
        <taxon>Alphaproteobacteria</taxon>
        <taxon>Rhodobacterales</taxon>
        <taxon>Roseobacteraceae</taxon>
        <taxon>Roseovarius</taxon>
    </lineage>
</organism>
<evidence type="ECO:0000259" key="12">
    <source>
        <dbReference type="Pfam" id="PF01648"/>
    </source>
</evidence>
<evidence type="ECO:0000256" key="11">
    <source>
        <dbReference type="ARBA" id="ARBA00049191"/>
    </source>
</evidence>
<evidence type="ECO:0000256" key="8">
    <source>
        <dbReference type="ARBA" id="ARBA00029894"/>
    </source>
</evidence>
<dbReference type="PRINTS" id="PR01399">
    <property type="entry name" value="ENTSNTHTASED"/>
</dbReference>
<dbReference type="PANTHER" id="PTHR38096:SF1">
    <property type="entry name" value="ENTEROBACTIN SYNTHASE COMPONENT D"/>
    <property type="match status" value="1"/>
</dbReference>
<keyword evidence="15" id="KW-1185">Reference proteome</keyword>
<comment type="pathway">
    <text evidence="2">Siderophore biosynthesis; enterobactin biosynthesis.</text>
</comment>
<evidence type="ECO:0000259" key="13">
    <source>
        <dbReference type="Pfam" id="PF17837"/>
    </source>
</evidence>
<evidence type="ECO:0000313" key="15">
    <source>
        <dbReference type="Proteomes" id="UP001607157"/>
    </source>
</evidence>
<name>A0ABW7I3V1_9RHOB</name>
<dbReference type="Pfam" id="PF17837">
    <property type="entry name" value="4PPT_N"/>
    <property type="match status" value="1"/>
</dbReference>
<dbReference type="InterPro" id="IPR008278">
    <property type="entry name" value="4-PPantetheinyl_Trfase_dom"/>
</dbReference>
<evidence type="ECO:0000256" key="5">
    <source>
        <dbReference type="ARBA" id="ARBA00019087"/>
    </source>
</evidence>
<dbReference type="GO" id="GO:0016740">
    <property type="term" value="F:transferase activity"/>
    <property type="evidence" value="ECO:0007669"/>
    <property type="project" value="UniProtKB-KW"/>
</dbReference>
<evidence type="ECO:0000256" key="7">
    <source>
        <dbReference type="ARBA" id="ARBA00023191"/>
    </source>
</evidence>
<evidence type="ECO:0000256" key="9">
    <source>
        <dbReference type="ARBA" id="ARBA00031996"/>
    </source>
</evidence>
<comment type="caution">
    <text evidence="14">The sequence shown here is derived from an EMBL/GenBank/DDBJ whole genome shotgun (WGS) entry which is preliminary data.</text>
</comment>
<comment type="catalytic activity">
    <reaction evidence="10">
        <text>apo-[aryl-carrier protein] + CoA = holo-[aryl-carrier protein] + adenosine 3',5'-bisphosphate + H(+)</text>
        <dbReference type="Rhea" id="RHEA:48404"/>
        <dbReference type="Rhea" id="RHEA-COMP:15903"/>
        <dbReference type="Rhea" id="RHEA-COMP:17557"/>
        <dbReference type="ChEBI" id="CHEBI:15378"/>
        <dbReference type="ChEBI" id="CHEBI:29999"/>
        <dbReference type="ChEBI" id="CHEBI:57287"/>
        <dbReference type="ChEBI" id="CHEBI:58343"/>
        <dbReference type="ChEBI" id="CHEBI:64479"/>
    </reaction>
</comment>
<comment type="catalytic activity">
    <reaction evidence="11">
        <text>apo-[peptidyl-carrier protein] + CoA = holo-[peptidyl-carrier protein] + adenosine 3',5'-bisphosphate + H(+)</text>
        <dbReference type="Rhea" id="RHEA:46228"/>
        <dbReference type="Rhea" id="RHEA-COMP:11479"/>
        <dbReference type="Rhea" id="RHEA-COMP:11480"/>
        <dbReference type="ChEBI" id="CHEBI:15378"/>
        <dbReference type="ChEBI" id="CHEBI:29999"/>
        <dbReference type="ChEBI" id="CHEBI:57287"/>
        <dbReference type="ChEBI" id="CHEBI:58343"/>
        <dbReference type="ChEBI" id="CHEBI:64479"/>
    </reaction>
</comment>
<proteinExistence type="inferred from homology"/>
<comment type="similarity">
    <text evidence="3">Belongs to the P-Pant transferase superfamily. EntD family.</text>
</comment>
<evidence type="ECO:0000256" key="2">
    <source>
        <dbReference type="ARBA" id="ARBA00004993"/>
    </source>
</evidence>
<protein>
    <recommendedName>
        <fullName evidence="5">Enterobactin synthase component D</fullName>
    </recommendedName>
    <alternativeName>
        <fullName evidence="8">4'-phosphopantetheinyl transferase EntD</fullName>
    </alternativeName>
    <alternativeName>
        <fullName evidence="9">Enterochelin synthase D</fullName>
    </alternativeName>
</protein>
<evidence type="ECO:0000256" key="4">
    <source>
        <dbReference type="ARBA" id="ARBA00011503"/>
    </source>
</evidence>
<dbReference type="PANTHER" id="PTHR38096">
    <property type="entry name" value="ENTEROBACTIN SYNTHASE COMPONENT D"/>
    <property type="match status" value="1"/>
</dbReference>
<dbReference type="Pfam" id="PF01648">
    <property type="entry name" value="ACPS"/>
    <property type="match status" value="1"/>
</dbReference>
<comment type="function">
    <text evidence="1">Involved in the biosynthesis of the siderophore enterobactin (enterochelin), which is a macrocyclic trimeric lactone of N-(2,3-dihydroxybenzoyl)-serine. The serine trilactone serves as a scaffolding for the three catechol functionalities that provide hexadentate coordination for the tightly ligated iron(2+) atoms. Plays an essential role in the assembly of the enterobactin by catalyzing the transfer of the 4'-phosphopantetheine (Ppant) moiety from coenzyme A to the apo-domains of both EntB (ArCP domain) and EntF (PCP domain) to yield their holo-forms which make them competent for the activation of 2,3-dihydroxybenzoate (DHB) and L-serine, respectively.</text>
</comment>
<keyword evidence="7" id="KW-0259">Enterobactin biosynthesis</keyword>
<dbReference type="InterPro" id="IPR037143">
    <property type="entry name" value="4-PPantetheinyl_Trfase_dom_sf"/>
</dbReference>
<comment type="subunit">
    <text evidence="4">EntB, EntD, EntE, and EntF form a multienzyme complex called enterobactin synthase.</text>
</comment>
<reference evidence="14 15" key="1">
    <citation type="submission" date="2024-10" db="EMBL/GenBank/DDBJ databases">
        <authorList>
            <person name="Yang X.-N."/>
        </authorList>
    </citation>
    <scope>NUCLEOTIDE SEQUENCE [LARGE SCALE GENOMIC DNA]</scope>
    <source>
        <strain evidence="14 15">CAU 1059</strain>
    </source>
</reference>
<dbReference type="InterPro" id="IPR003542">
    <property type="entry name" value="Enbac_synth_compD-like"/>
</dbReference>
<feature type="domain" description="4'-phosphopantetheinyl transferase" evidence="12">
    <location>
        <begin position="124"/>
        <end position="212"/>
    </location>
</feature>
<feature type="domain" description="4'-phosphopantetheinyl transferase N-terminal" evidence="13">
    <location>
        <begin position="50"/>
        <end position="116"/>
    </location>
</feature>
<dbReference type="Gene3D" id="3.90.470.20">
    <property type="entry name" value="4'-phosphopantetheinyl transferase domain"/>
    <property type="match status" value="1"/>
</dbReference>
<accession>A0ABW7I3V1</accession>
<dbReference type="RefSeq" id="WP_377168836.1">
    <property type="nucleotide sequence ID" value="NZ_JBHTJC010000001.1"/>
</dbReference>
<evidence type="ECO:0000256" key="6">
    <source>
        <dbReference type="ARBA" id="ARBA00022679"/>
    </source>
</evidence>
<keyword evidence="6 14" id="KW-0808">Transferase</keyword>
<evidence type="ECO:0000256" key="10">
    <source>
        <dbReference type="ARBA" id="ARBA00049176"/>
    </source>
</evidence>
<evidence type="ECO:0000256" key="1">
    <source>
        <dbReference type="ARBA" id="ARBA00003937"/>
    </source>
</evidence>
<gene>
    <name evidence="14" type="ORF">ACGRVM_03015</name>
</gene>
<dbReference type="InterPro" id="IPR041354">
    <property type="entry name" value="4PPT_N"/>
</dbReference>
<dbReference type="EMBL" id="JBIHMM010000001">
    <property type="protein sequence ID" value="MFH0252847.1"/>
    <property type="molecule type" value="Genomic_DNA"/>
</dbReference>
<evidence type="ECO:0000256" key="3">
    <source>
        <dbReference type="ARBA" id="ARBA00008342"/>
    </source>
</evidence>
<sequence length="244" mass="26057">MSMIRPSAARARAEAPPPPLAARLQALFPSGVALALTDPREEQPALVAREAEAMRRAVPKRQREFAAGRAAARRALAQLGRAPCEIPQGPDRAPIWPEGIAGSISHIDTLCVAALARQGELRALGIDLEPAAPLDPVLLPEICTLAERAWLACQPEPQRGLLARLIFSAKECAYKCQYPLTGRLVGFGALEITPDLDTGQFEATFAEEVGSFAQGTCLAGRFVMTDEVIACAMTLARGPRWGLG</sequence>
<dbReference type="SUPFAM" id="SSF56214">
    <property type="entry name" value="4'-phosphopantetheinyl transferase"/>
    <property type="match status" value="1"/>
</dbReference>